<organism evidence="3 4">
    <name type="scientific">Arctia plantaginis</name>
    <name type="common">Wood tiger moth</name>
    <name type="synonym">Phalaena plantaginis</name>
    <dbReference type="NCBI Taxonomy" id="874455"/>
    <lineage>
        <taxon>Eukaryota</taxon>
        <taxon>Metazoa</taxon>
        <taxon>Ecdysozoa</taxon>
        <taxon>Arthropoda</taxon>
        <taxon>Hexapoda</taxon>
        <taxon>Insecta</taxon>
        <taxon>Pterygota</taxon>
        <taxon>Neoptera</taxon>
        <taxon>Endopterygota</taxon>
        <taxon>Lepidoptera</taxon>
        <taxon>Glossata</taxon>
        <taxon>Ditrysia</taxon>
        <taxon>Noctuoidea</taxon>
        <taxon>Erebidae</taxon>
        <taxon>Arctiinae</taxon>
        <taxon>Arctia</taxon>
    </lineage>
</organism>
<evidence type="ECO:0000313" key="3">
    <source>
        <dbReference type="EMBL" id="CAB3221063.1"/>
    </source>
</evidence>
<dbReference type="FunFam" id="2.30.29.30:FF:000046">
    <property type="entry name" value="FERM, RhoGEF and pleckstrin domain-containing protein 1"/>
    <property type="match status" value="1"/>
</dbReference>
<dbReference type="InterPro" id="IPR011993">
    <property type="entry name" value="PH-like_dom_sf"/>
</dbReference>
<proteinExistence type="predicted"/>
<dbReference type="GO" id="GO:0005085">
    <property type="term" value="F:guanyl-nucleotide exchange factor activity"/>
    <property type="evidence" value="ECO:0007669"/>
    <property type="project" value="InterPro"/>
</dbReference>
<feature type="domain" description="DH" evidence="2">
    <location>
        <begin position="137"/>
        <end position="324"/>
    </location>
</feature>
<reference evidence="3 4" key="1">
    <citation type="submission" date="2020-04" db="EMBL/GenBank/DDBJ databases">
        <authorList>
            <person name="Wallbank WR R."/>
            <person name="Pardo Diaz C."/>
            <person name="Kozak K."/>
            <person name="Martin S."/>
            <person name="Jiggins C."/>
            <person name="Moest M."/>
            <person name="Warren A I."/>
            <person name="Byers J.R.P. K."/>
            <person name="Montejo-Kovacevich G."/>
            <person name="Yen C E."/>
        </authorList>
    </citation>
    <scope>NUCLEOTIDE SEQUENCE [LARGE SCALE GENOMIC DNA]</scope>
</reference>
<dbReference type="CDD" id="cd13235">
    <property type="entry name" value="PH2_FARP1-like"/>
    <property type="match status" value="1"/>
</dbReference>
<feature type="domain" description="PH" evidence="1">
    <location>
        <begin position="498"/>
        <end position="595"/>
    </location>
</feature>
<dbReference type="Gene3D" id="2.30.29.30">
    <property type="entry name" value="Pleckstrin-homology domain (PH domain)/Phosphotyrosine-binding domain (PTB)"/>
    <property type="match status" value="2"/>
</dbReference>
<evidence type="ECO:0000313" key="4">
    <source>
        <dbReference type="Proteomes" id="UP000494256"/>
    </source>
</evidence>
<dbReference type="Proteomes" id="UP000494256">
    <property type="component" value="Unassembled WGS sequence"/>
</dbReference>
<dbReference type="InterPro" id="IPR001849">
    <property type="entry name" value="PH_domain"/>
</dbReference>
<accession>A0A8S0YNZ6</accession>
<dbReference type="Pfam" id="PF00621">
    <property type="entry name" value="RhoGEF"/>
    <property type="match status" value="1"/>
</dbReference>
<protein>
    <submittedName>
        <fullName evidence="3">Uncharacterized protein</fullName>
    </submittedName>
</protein>
<comment type="caution">
    <text evidence="3">The sequence shown here is derived from an EMBL/GenBank/DDBJ whole genome shotgun (WGS) entry which is preliminary data.</text>
</comment>
<dbReference type="InterPro" id="IPR051835">
    <property type="entry name" value="RAC1-GEF"/>
</dbReference>
<dbReference type="Pfam" id="PF00169">
    <property type="entry name" value="PH"/>
    <property type="match status" value="1"/>
</dbReference>
<evidence type="ECO:0000259" key="1">
    <source>
        <dbReference type="PROSITE" id="PS50003"/>
    </source>
</evidence>
<dbReference type="InterPro" id="IPR035899">
    <property type="entry name" value="DBL_dom_sf"/>
</dbReference>
<dbReference type="SMART" id="SM00233">
    <property type="entry name" value="PH"/>
    <property type="match status" value="2"/>
</dbReference>
<gene>
    <name evidence="3" type="ORF">APLA_LOCUS651</name>
</gene>
<dbReference type="SUPFAM" id="SSF48065">
    <property type="entry name" value="DBL homology domain (DH-domain)"/>
    <property type="match status" value="1"/>
</dbReference>
<dbReference type="PANTHER" id="PTHR45858:SF1">
    <property type="entry name" value="FERM DOMAIN-CONTAINING PROTEIN 7"/>
    <property type="match status" value="1"/>
</dbReference>
<name>A0A8S0YNZ6_ARCPL</name>
<dbReference type="PANTHER" id="PTHR45858">
    <property type="entry name" value="FERM DOMAIN CONTAINING PROTEIN"/>
    <property type="match status" value="1"/>
</dbReference>
<dbReference type="Gene3D" id="1.20.900.10">
    <property type="entry name" value="Dbl homology (DH) domain"/>
    <property type="match status" value="1"/>
</dbReference>
<dbReference type="EMBL" id="CADEBD010000042">
    <property type="protein sequence ID" value="CAB3221063.1"/>
    <property type="molecule type" value="Genomic_DNA"/>
</dbReference>
<evidence type="ECO:0000259" key="2">
    <source>
        <dbReference type="PROSITE" id="PS50010"/>
    </source>
</evidence>
<feature type="domain" description="PH" evidence="1">
    <location>
        <begin position="353"/>
        <end position="444"/>
    </location>
</feature>
<dbReference type="SUPFAM" id="SSF50729">
    <property type="entry name" value="PH domain-like"/>
    <property type="match status" value="2"/>
</dbReference>
<dbReference type="OrthoDB" id="5985519at2759"/>
<sequence length="600" mass="66625">MPDVEFETCYHSYEVSPEEDDNTVSSASLCMSPTSVCDQTAGEPVCASTPIVHKPLTNGHDVVDNKQTCVNNNDVVNGNVNVSVVSEYVNSMDVLSGGESDAGDTLTRRNNNSISSTLLGTLREGVSDGPRKRNMDITYFVAKELLMTERTYKRDLELITVKWSACVSELASVGDEASAALARACLALEPLALPNGKLLAKLDRLLANGNRGDEGEEPEYKKIADVLYEHLSSTDKAYLWYSSRAGSLVGVVESVRRSSASAARVAAEFDSRSPLPLAALLLRPLHRALHYHRLAIELYNALESSWSVRALEVGSRVALHASDQLQHGENHAALCQLQRDITGYDKLLVAEREFIRMGCVYKHSSRGLQQRMLFLFSDVLVVTSKCGASTFRAHAALALHSLATAGHDLPHSFTLTGPDINLLFSAPNDIEYRGWCDALQATLELAKKLYPEVDTELTPYEQEVQAETSQSSGGGGLAHVCWHRVTSLDRSHLHLAMRTQLSGYLLRKFKKSPGWQKLWVVFAVYTLFFYKSWQDDTPLASLPLLGYSVCTPTSEDGIDKEFVFKLQFKNHVYFFRADSYYTYNRWTEVLQSAMMRPTPN</sequence>
<dbReference type="InterPro" id="IPR000219">
    <property type="entry name" value="DH_dom"/>
</dbReference>
<dbReference type="PROSITE" id="PS50010">
    <property type="entry name" value="DH_2"/>
    <property type="match status" value="1"/>
</dbReference>
<dbReference type="AlphaFoldDB" id="A0A8S0YNZ6"/>
<dbReference type="PROSITE" id="PS50003">
    <property type="entry name" value="PH_DOMAIN"/>
    <property type="match status" value="2"/>
</dbReference>